<name>Q01P11_SOLUE</name>
<dbReference type="InterPro" id="IPR008969">
    <property type="entry name" value="CarboxyPept-like_regulatory"/>
</dbReference>
<evidence type="ECO:0000256" key="1">
    <source>
        <dbReference type="SAM" id="Phobius"/>
    </source>
</evidence>
<evidence type="ECO:0000259" key="2">
    <source>
        <dbReference type="PROSITE" id="PS51534"/>
    </source>
</evidence>
<dbReference type="STRING" id="234267.Acid_7710"/>
<dbReference type="SUPFAM" id="SSF49464">
    <property type="entry name" value="Carboxypeptidase regulatory domain-like"/>
    <property type="match status" value="1"/>
</dbReference>
<dbReference type="PROSITE" id="PS51534">
    <property type="entry name" value="SEFIR"/>
    <property type="match status" value="1"/>
</dbReference>
<accession>Q01P11</accession>
<dbReference type="InParanoid" id="Q01P11"/>
<keyword evidence="1" id="KW-0472">Membrane</keyword>
<keyword evidence="1" id="KW-1133">Transmembrane helix</keyword>
<dbReference type="eggNOG" id="COG0775">
    <property type="taxonomic scope" value="Bacteria"/>
</dbReference>
<dbReference type="AlphaFoldDB" id="Q01P11"/>
<dbReference type="Pfam" id="PF08357">
    <property type="entry name" value="SEFIR"/>
    <property type="match status" value="1"/>
</dbReference>
<proteinExistence type="predicted"/>
<dbReference type="Pfam" id="PF13620">
    <property type="entry name" value="CarboxypepD_reg"/>
    <property type="match status" value="1"/>
</dbReference>
<dbReference type="Gene3D" id="2.60.40.1120">
    <property type="entry name" value="Carboxypeptidase-like, regulatory domain"/>
    <property type="match status" value="1"/>
</dbReference>
<feature type="domain" description="SEFIR" evidence="2">
    <location>
        <begin position="1"/>
        <end position="140"/>
    </location>
</feature>
<dbReference type="InterPro" id="IPR013568">
    <property type="entry name" value="SEFIR_dom"/>
</dbReference>
<keyword evidence="1" id="KW-0812">Transmembrane</keyword>
<feature type="transmembrane region" description="Helical" evidence="1">
    <location>
        <begin position="168"/>
        <end position="187"/>
    </location>
</feature>
<dbReference type="GO" id="GO:0006959">
    <property type="term" value="P:humoral immune response"/>
    <property type="evidence" value="ECO:0007669"/>
    <property type="project" value="TreeGrafter"/>
</dbReference>
<dbReference type="PANTHER" id="PTHR34257:SF2">
    <property type="entry name" value="E3 UBIQUITIN LIGASE TRAF3IP2"/>
    <property type="match status" value="1"/>
</dbReference>
<protein>
    <submittedName>
        <fullName evidence="3">SEFIR domain protein</fullName>
    </submittedName>
</protein>
<dbReference type="OrthoDB" id="5149141at2"/>
<evidence type="ECO:0000313" key="3">
    <source>
        <dbReference type="EMBL" id="ABJ88609.1"/>
    </source>
</evidence>
<dbReference type="Gene3D" id="3.40.50.11530">
    <property type="match status" value="1"/>
</dbReference>
<gene>
    <name evidence="3" type="ordered locus">Acid_7710</name>
</gene>
<dbReference type="PANTHER" id="PTHR34257">
    <property type="entry name" value="ADAPTER PROTEIN CIKS"/>
    <property type="match status" value="1"/>
</dbReference>
<dbReference type="KEGG" id="sus:Acid_7710"/>
<dbReference type="InterPro" id="IPR053047">
    <property type="entry name" value="E3_ubiq_ligase_TRAF3IP2"/>
</dbReference>
<organism evidence="3">
    <name type="scientific">Solibacter usitatus (strain Ellin6076)</name>
    <dbReference type="NCBI Taxonomy" id="234267"/>
    <lineage>
        <taxon>Bacteria</taxon>
        <taxon>Pseudomonadati</taxon>
        <taxon>Acidobacteriota</taxon>
        <taxon>Terriglobia</taxon>
        <taxon>Bryobacterales</taxon>
        <taxon>Solibacteraceae</taxon>
        <taxon>Candidatus Solibacter</taxon>
    </lineage>
</organism>
<sequence>MRIFISYSHDSEEHRRRVLALADRLRADGIDATIDQYLEPAGPAEGWPQWMEAQLRTADFVLAVCSAKYRKRVEGDEAPGAGHGVAWEGRLIYQHIYNAASENRKFVPVLLGEATREDIPVPLQGVSNHRADEPEGYASLYGTLTGAPRVRKAELGAASGPVRRRRKLPAAAMAAVAAVLLGGIWLWNRAPGEYEVQVAVVDDASGNPAGGAQVTASVPGVLLKADSGWLLKVAGSAVPESRTLVVHAAEGFLSGEQEVRLGRSAKVATTVRMRSRTDGLVRGTVVDSKQRAVAGARVTIAGQSDAAVTDANGGFTLPAHAANGQVVQLRVEKQGYRPVLQGHPAGDTAAFIVIDR</sequence>
<dbReference type="HOGENOM" id="CLU_778217_0_0_0"/>
<reference evidence="3" key="1">
    <citation type="submission" date="2006-10" db="EMBL/GenBank/DDBJ databases">
        <title>Complete sequence of Solibacter usitatus Ellin6076.</title>
        <authorList>
            <consortium name="US DOE Joint Genome Institute"/>
            <person name="Copeland A."/>
            <person name="Lucas S."/>
            <person name="Lapidus A."/>
            <person name="Barry K."/>
            <person name="Detter J.C."/>
            <person name="Glavina del Rio T."/>
            <person name="Hammon N."/>
            <person name="Israni S."/>
            <person name="Dalin E."/>
            <person name="Tice H."/>
            <person name="Pitluck S."/>
            <person name="Thompson L.S."/>
            <person name="Brettin T."/>
            <person name="Bruce D."/>
            <person name="Han C."/>
            <person name="Tapia R."/>
            <person name="Gilna P."/>
            <person name="Schmutz J."/>
            <person name="Larimer F."/>
            <person name="Land M."/>
            <person name="Hauser L."/>
            <person name="Kyrpides N."/>
            <person name="Mikhailova N."/>
            <person name="Janssen P.H."/>
            <person name="Kuske C.R."/>
            <person name="Richardson P."/>
        </authorList>
    </citation>
    <scope>NUCLEOTIDE SEQUENCE</scope>
    <source>
        <strain evidence="3">Ellin6076</strain>
    </source>
</reference>
<dbReference type="EMBL" id="CP000473">
    <property type="protein sequence ID" value="ABJ88609.1"/>
    <property type="molecule type" value="Genomic_DNA"/>
</dbReference>